<dbReference type="PANTHER" id="PTHR24320">
    <property type="entry name" value="RETINOL DEHYDROGENASE"/>
    <property type="match status" value="1"/>
</dbReference>
<accession>A0AAD7QM21</accession>
<protein>
    <recommendedName>
        <fullName evidence="6">NAD(P)-binding protein</fullName>
    </recommendedName>
</protein>
<evidence type="ECO:0000313" key="5">
    <source>
        <dbReference type="Proteomes" id="UP001217417"/>
    </source>
</evidence>
<proteinExistence type="inferred from homology"/>
<sequence length="326" mass="34690">MGGFWTQSFPPSPKFTETNVHDLVGKVFIVTGGNAGIGLELVKILYSKGATVYMAGRSATKIAAEIEAIKATSTQSPGHLKSLIVDLGDLTTISNCASTFLAQESRLDVLFNNAGISRQPAGSVSTQGYEAHIGTNCLGPFLLTKLLLPILLQTAKSAPKASVRVVFTSSGLVDIAGPPGGLSLSELAPGKHSTDINRNYSASKAGNWFLASEFDKRTSKDGVVCVVQSPGTLRTKGWDGTPWLVRLAMAPLFYPPKMGAYTALWAGLSPEVKSEDGGKVIIPWGRWHTSPKKDILASLKTKEEGGTGLAAEFWDYCETHTKEFAA</sequence>
<dbReference type="GO" id="GO:0016491">
    <property type="term" value="F:oxidoreductase activity"/>
    <property type="evidence" value="ECO:0007669"/>
    <property type="project" value="UniProtKB-KW"/>
</dbReference>
<dbReference type="EMBL" id="JARPMG010000011">
    <property type="protein sequence ID" value="KAJ8097649.1"/>
    <property type="molecule type" value="Genomic_DNA"/>
</dbReference>
<evidence type="ECO:0008006" key="6">
    <source>
        <dbReference type="Google" id="ProtNLM"/>
    </source>
</evidence>
<evidence type="ECO:0000256" key="2">
    <source>
        <dbReference type="ARBA" id="ARBA00022857"/>
    </source>
</evidence>
<dbReference type="AlphaFoldDB" id="A0AAD7QM21"/>
<organism evidence="4 5">
    <name type="scientific">Lipomyces tetrasporus</name>
    <dbReference type="NCBI Taxonomy" id="54092"/>
    <lineage>
        <taxon>Eukaryota</taxon>
        <taxon>Fungi</taxon>
        <taxon>Dikarya</taxon>
        <taxon>Ascomycota</taxon>
        <taxon>Saccharomycotina</taxon>
        <taxon>Lipomycetes</taxon>
        <taxon>Lipomycetales</taxon>
        <taxon>Lipomycetaceae</taxon>
        <taxon>Lipomyces</taxon>
    </lineage>
</organism>
<dbReference type="GeneID" id="80883857"/>
<dbReference type="Gene3D" id="3.40.50.720">
    <property type="entry name" value="NAD(P)-binding Rossmann-like Domain"/>
    <property type="match status" value="1"/>
</dbReference>
<evidence type="ECO:0000256" key="3">
    <source>
        <dbReference type="ARBA" id="ARBA00023002"/>
    </source>
</evidence>
<name>A0AAD7QM21_9ASCO</name>
<gene>
    <name evidence="4" type="ORF">POJ06DRAFT_261992</name>
</gene>
<dbReference type="Proteomes" id="UP001217417">
    <property type="component" value="Unassembled WGS sequence"/>
</dbReference>
<reference evidence="4" key="1">
    <citation type="submission" date="2023-03" db="EMBL/GenBank/DDBJ databases">
        <title>Near-Complete genome sequence of Lipomyces tetrasporous NRRL Y-64009, an oleaginous yeast capable of growing on lignocellulosic hydrolysates.</title>
        <authorList>
            <consortium name="Lawrence Berkeley National Laboratory"/>
            <person name="Jagtap S.S."/>
            <person name="Liu J.-J."/>
            <person name="Walukiewicz H.E."/>
            <person name="Pangilinan J."/>
            <person name="Lipzen A."/>
            <person name="Ahrendt S."/>
            <person name="Koriabine M."/>
            <person name="Cobaugh K."/>
            <person name="Salamov A."/>
            <person name="Yoshinaga Y."/>
            <person name="Ng V."/>
            <person name="Daum C."/>
            <person name="Grigoriev I.V."/>
            <person name="Slininger P.J."/>
            <person name="Dien B.S."/>
            <person name="Jin Y.-S."/>
            <person name="Rao C.V."/>
        </authorList>
    </citation>
    <scope>NUCLEOTIDE SEQUENCE</scope>
    <source>
        <strain evidence="4">NRRL Y-64009</strain>
    </source>
</reference>
<evidence type="ECO:0000256" key="1">
    <source>
        <dbReference type="ARBA" id="ARBA00006484"/>
    </source>
</evidence>
<dbReference type="PRINTS" id="PR00081">
    <property type="entry name" value="GDHRDH"/>
</dbReference>
<dbReference type="PANTHER" id="PTHR24320:SF236">
    <property type="entry name" value="SHORT-CHAIN DEHYDROGENASE-RELATED"/>
    <property type="match status" value="1"/>
</dbReference>
<keyword evidence="5" id="KW-1185">Reference proteome</keyword>
<comment type="similarity">
    <text evidence="1">Belongs to the short-chain dehydrogenases/reductases (SDR) family.</text>
</comment>
<dbReference type="InterPro" id="IPR002347">
    <property type="entry name" value="SDR_fam"/>
</dbReference>
<evidence type="ECO:0000313" key="4">
    <source>
        <dbReference type="EMBL" id="KAJ8097649.1"/>
    </source>
</evidence>
<dbReference type="Pfam" id="PF00106">
    <property type="entry name" value="adh_short"/>
    <property type="match status" value="1"/>
</dbReference>
<dbReference type="RefSeq" id="XP_056041099.1">
    <property type="nucleotide sequence ID" value="XM_056188691.1"/>
</dbReference>
<keyword evidence="2" id="KW-0521">NADP</keyword>
<dbReference type="SUPFAM" id="SSF51735">
    <property type="entry name" value="NAD(P)-binding Rossmann-fold domains"/>
    <property type="match status" value="1"/>
</dbReference>
<dbReference type="InterPro" id="IPR036291">
    <property type="entry name" value="NAD(P)-bd_dom_sf"/>
</dbReference>
<keyword evidence="3" id="KW-0560">Oxidoreductase</keyword>
<comment type="caution">
    <text evidence="4">The sequence shown here is derived from an EMBL/GenBank/DDBJ whole genome shotgun (WGS) entry which is preliminary data.</text>
</comment>